<dbReference type="InterPro" id="IPR029063">
    <property type="entry name" value="SAM-dependent_MTases_sf"/>
</dbReference>
<keyword evidence="6" id="KW-1185">Reference proteome</keyword>
<dbReference type="RefSeq" id="XP_031913561.1">
    <property type="nucleotide sequence ID" value="XM_032057299.1"/>
</dbReference>
<dbReference type="GO" id="GO:0032259">
    <property type="term" value="P:methylation"/>
    <property type="evidence" value="ECO:0007669"/>
    <property type="project" value="UniProtKB-KW"/>
</dbReference>
<dbReference type="SUPFAM" id="SSF52833">
    <property type="entry name" value="Thioredoxin-like"/>
    <property type="match status" value="1"/>
</dbReference>
<dbReference type="Pfam" id="PF00891">
    <property type="entry name" value="Methyltransf_2"/>
    <property type="match status" value="1"/>
</dbReference>
<name>A0A5N6SS50_ASPPS</name>
<dbReference type="PANTHER" id="PTHR43712:SF2">
    <property type="entry name" value="O-METHYLTRANSFERASE CICE"/>
    <property type="match status" value="1"/>
</dbReference>
<dbReference type="SUPFAM" id="SSF47616">
    <property type="entry name" value="GST C-terminal domain-like"/>
    <property type="match status" value="1"/>
</dbReference>
<dbReference type="InterPro" id="IPR036282">
    <property type="entry name" value="Glutathione-S-Trfase_C_sf"/>
</dbReference>
<dbReference type="SFLD" id="SFLDS00019">
    <property type="entry name" value="Glutathione_Transferase_(cytos"/>
    <property type="match status" value="1"/>
</dbReference>
<sequence>MDSPLTDVERTALQTSLEALNRQVGKYSVSAFRGVTNRSRTGYVSTKCLCAAVELKLVDILAGADKAGMTVDELADASGGHPDRLQQVLRVLRNDNIFDYDAVSHRYRNNRVSELLHSEHWTQWHNWVDLYGNEFYDIARGIPRSIRREEARWAAQINFDTRDDMFTYFQAQGWLPRLHRTLGGGAIAQAPGIVADYPWHEIGSRTVLDVGGGGGGFLASLLREYPQMRGGILDLPRTIEHACTLFHEPQGPYYDLRERVPRENLIAGDFLKSVPAFEIYTMKWVLHDWKDPDVLTILRCIRAALIDGPDSRLVILESNLSDGQMGRLSRYGDINMMMTANGQERSEEQWRALAAASGWAVSRIYPMRRAWVYPNGAVVMGDMEYDGRVILYIIKADETSYINYIKPLILAEEIQFPHVLSVIDTRDEWFYSIHPERMVPSLKDQDPVTGEKVIVFESTACLQYLVDRFDTDGTWSGRTVAEKGAILSWTAYQTAALGPTAKYWLYFKRGYPTRANPVQLPRTIEKLHANTLRQWDILEKRLKEPGQQYIALKDRPTLADLSYFPFAMPWMFTFLGVDIKDWPHIKRWSERMLSRPAVARVLQRAPTLGH</sequence>
<proteinExistence type="predicted"/>
<keyword evidence="2 5" id="KW-0808">Transferase</keyword>
<dbReference type="InterPro" id="IPR004046">
    <property type="entry name" value="GST_C"/>
</dbReference>
<dbReference type="Gene3D" id="3.40.50.150">
    <property type="entry name" value="Vaccinia Virus protein VP39"/>
    <property type="match status" value="1"/>
</dbReference>
<dbReference type="InterPro" id="IPR040079">
    <property type="entry name" value="Glutathione_S-Trfase"/>
</dbReference>
<dbReference type="SUPFAM" id="SSF46785">
    <property type="entry name" value="Winged helix' DNA-binding domain"/>
    <property type="match status" value="1"/>
</dbReference>
<dbReference type="InterPro" id="IPR036388">
    <property type="entry name" value="WH-like_DNA-bd_sf"/>
</dbReference>
<dbReference type="Proteomes" id="UP000325672">
    <property type="component" value="Unassembled WGS sequence"/>
</dbReference>
<evidence type="ECO:0000256" key="3">
    <source>
        <dbReference type="ARBA" id="ARBA00022691"/>
    </source>
</evidence>
<dbReference type="PROSITE" id="PS50405">
    <property type="entry name" value="GST_CTER"/>
    <property type="match status" value="1"/>
</dbReference>
<dbReference type="GO" id="GO:0008171">
    <property type="term" value="F:O-methyltransferase activity"/>
    <property type="evidence" value="ECO:0007669"/>
    <property type="project" value="InterPro"/>
</dbReference>
<dbReference type="Gene3D" id="1.20.1050.130">
    <property type="match status" value="1"/>
</dbReference>
<evidence type="ECO:0000313" key="5">
    <source>
        <dbReference type="EMBL" id="KAE8137498.1"/>
    </source>
</evidence>
<dbReference type="InterPro" id="IPR010987">
    <property type="entry name" value="Glutathione-S-Trfase_C-like"/>
</dbReference>
<dbReference type="Gene3D" id="1.10.10.10">
    <property type="entry name" value="Winged helix-like DNA-binding domain superfamily/Winged helix DNA-binding domain"/>
    <property type="match status" value="1"/>
</dbReference>
<protein>
    <submittedName>
        <fullName evidence="5">O-methyltransferase-domain-containing protein</fullName>
    </submittedName>
</protein>
<reference evidence="5 6" key="1">
    <citation type="submission" date="2019-04" db="EMBL/GenBank/DDBJ databases">
        <title>Friends and foes A comparative genomics study of 23 Aspergillus species from section Flavi.</title>
        <authorList>
            <consortium name="DOE Joint Genome Institute"/>
            <person name="Kjaerbolling I."/>
            <person name="Vesth T."/>
            <person name="Frisvad J.C."/>
            <person name="Nybo J.L."/>
            <person name="Theobald S."/>
            <person name="Kildgaard S."/>
            <person name="Isbrandt T."/>
            <person name="Kuo A."/>
            <person name="Sato A."/>
            <person name="Lyhne E.K."/>
            <person name="Kogle M.E."/>
            <person name="Wiebenga A."/>
            <person name="Kun R.S."/>
            <person name="Lubbers R.J."/>
            <person name="Makela M.R."/>
            <person name="Barry K."/>
            <person name="Chovatia M."/>
            <person name="Clum A."/>
            <person name="Daum C."/>
            <person name="Haridas S."/>
            <person name="He G."/>
            <person name="LaButti K."/>
            <person name="Lipzen A."/>
            <person name="Mondo S."/>
            <person name="Riley R."/>
            <person name="Salamov A."/>
            <person name="Simmons B.A."/>
            <person name="Magnuson J.K."/>
            <person name="Henrissat B."/>
            <person name="Mortensen U.H."/>
            <person name="Larsen T.O."/>
            <person name="Devries R.P."/>
            <person name="Grigoriev I.V."/>
            <person name="Machida M."/>
            <person name="Baker S.E."/>
            <person name="Andersen M.R."/>
        </authorList>
    </citation>
    <scope>NUCLEOTIDE SEQUENCE [LARGE SCALE GENOMIC DNA]</scope>
    <source>
        <strain evidence="5 6">CBS 117625</strain>
    </source>
</reference>
<accession>A0A5N6SS50</accession>
<keyword evidence="1 5" id="KW-0489">Methyltransferase</keyword>
<dbReference type="InterPro" id="IPR012967">
    <property type="entry name" value="COMT_dimerisation"/>
</dbReference>
<feature type="domain" description="GST C-terminal" evidence="4">
    <location>
        <begin position="479"/>
        <end position="610"/>
    </location>
</feature>
<dbReference type="Pfam" id="PF00043">
    <property type="entry name" value="GST_C"/>
    <property type="match status" value="1"/>
</dbReference>
<dbReference type="GeneID" id="43641509"/>
<dbReference type="GO" id="GO:0044550">
    <property type="term" value="P:secondary metabolite biosynthetic process"/>
    <property type="evidence" value="ECO:0007669"/>
    <property type="project" value="UniProtKB-ARBA"/>
</dbReference>
<organism evidence="5 6">
    <name type="scientific">Aspergillus pseudotamarii</name>
    <dbReference type="NCBI Taxonomy" id="132259"/>
    <lineage>
        <taxon>Eukaryota</taxon>
        <taxon>Fungi</taxon>
        <taxon>Dikarya</taxon>
        <taxon>Ascomycota</taxon>
        <taxon>Pezizomycotina</taxon>
        <taxon>Eurotiomycetes</taxon>
        <taxon>Eurotiomycetidae</taxon>
        <taxon>Eurotiales</taxon>
        <taxon>Aspergillaceae</taxon>
        <taxon>Aspergillus</taxon>
        <taxon>Aspergillus subgen. Circumdati</taxon>
    </lineage>
</organism>
<evidence type="ECO:0000256" key="2">
    <source>
        <dbReference type="ARBA" id="ARBA00022679"/>
    </source>
</evidence>
<keyword evidence="3" id="KW-0949">S-adenosyl-L-methionine</keyword>
<gene>
    <name evidence="5" type="ORF">BDV38DRAFT_271340</name>
</gene>
<dbReference type="InterPro" id="IPR016461">
    <property type="entry name" value="COMT-like"/>
</dbReference>
<dbReference type="InterPro" id="IPR036390">
    <property type="entry name" value="WH_DNA-bd_sf"/>
</dbReference>
<dbReference type="AlphaFoldDB" id="A0A5N6SS50"/>
<dbReference type="InterPro" id="IPR036249">
    <property type="entry name" value="Thioredoxin-like_sf"/>
</dbReference>
<dbReference type="InterPro" id="IPR001077">
    <property type="entry name" value="COMT_C"/>
</dbReference>
<evidence type="ECO:0000313" key="6">
    <source>
        <dbReference type="Proteomes" id="UP000325672"/>
    </source>
</evidence>
<dbReference type="Pfam" id="PF08100">
    <property type="entry name" value="Dimerisation"/>
    <property type="match status" value="1"/>
</dbReference>
<dbReference type="PROSITE" id="PS51683">
    <property type="entry name" value="SAM_OMT_II"/>
    <property type="match status" value="1"/>
</dbReference>
<dbReference type="GO" id="GO:0046983">
    <property type="term" value="F:protein dimerization activity"/>
    <property type="evidence" value="ECO:0007669"/>
    <property type="project" value="InterPro"/>
</dbReference>
<dbReference type="OrthoDB" id="1606438at2759"/>
<evidence type="ECO:0000259" key="4">
    <source>
        <dbReference type="PROSITE" id="PS50405"/>
    </source>
</evidence>
<dbReference type="SUPFAM" id="SSF53335">
    <property type="entry name" value="S-adenosyl-L-methionine-dependent methyltransferases"/>
    <property type="match status" value="1"/>
</dbReference>
<dbReference type="PANTHER" id="PTHR43712">
    <property type="entry name" value="PUTATIVE (AFU_ORTHOLOGUE AFUA_4G14580)-RELATED"/>
    <property type="match status" value="1"/>
</dbReference>
<evidence type="ECO:0000256" key="1">
    <source>
        <dbReference type="ARBA" id="ARBA00022603"/>
    </source>
</evidence>
<dbReference type="EMBL" id="ML743577">
    <property type="protein sequence ID" value="KAE8137498.1"/>
    <property type="molecule type" value="Genomic_DNA"/>
</dbReference>